<keyword evidence="2" id="KW-1185">Reference proteome</keyword>
<evidence type="ECO:0000313" key="2">
    <source>
        <dbReference type="Proteomes" id="UP000006853"/>
    </source>
</evidence>
<proteinExistence type="predicted"/>
<accession>A0A1G4KPU8</accession>
<protein>
    <submittedName>
        <fullName evidence="1">Uncharacterized protein</fullName>
    </submittedName>
</protein>
<gene>
    <name evidence="1" type="ordered locus">PP7435_Chr2-2034</name>
</gene>
<evidence type="ECO:0000313" key="1">
    <source>
        <dbReference type="EMBL" id="SCV12037.1"/>
    </source>
</evidence>
<sequence>MKSIYLYIHNKTAVVKAGTTLTLDHKLVFNEDRKLGYEKHFALLFTPQQIVWELQ</sequence>
<name>A0A1G4KPU8_KOMPC</name>
<dbReference type="EMBL" id="FR839629">
    <property type="protein sequence ID" value="SCV12037.1"/>
    <property type="molecule type" value="Genomic_DNA"/>
</dbReference>
<reference evidence="1 2" key="1">
    <citation type="journal article" date="2011" name="J. Biotechnol.">
        <title>High-quality genome sequence of Pichia pastoris CBS7435.</title>
        <authorList>
            <person name="Kuberl A."/>
            <person name="Schneider J."/>
            <person name="Thallinger G.G."/>
            <person name="Anderl I."/>
            <person name="Wibberg D."/>
            <person name="Hajek T."/>
            <person name="Jaenicke S."/>
            <person name="Brinkrolf K."/>
            <person name="Goesmann A."/>
            <person name="Szczepanowski R."/>
            <person name="Puhler A."/>
            <person name="Schwab H."/>
            <person name="Glieder A."/>
            <person name="Pichler H."/>
        </authorList>
    </citation>
    <scope>NUCLEOTIDE SEQUENCE [LARGE SCALE GENOMIC DNA]</scope>
    <source>
        <strain evidence="2">ATCC 76273 / CBS 7435 / CECT 11047 / NRRL Y-11430 / Wegner 21-1</strain>
    </source>
</reference>
<reference evidence="1 2" key="2">
    <citation type="journal article" date="2016" name="FEMS Yeast Res.">
        <title>Curation of the genome annotation of Pichia pastoris (Komagataella phaffii) CBS7435 from gene level to protein function.</title>
        <authorList>
            <person name="Valli M."/>
            <person name="Tatto N.E."/>
            <person name="Peymann A."/>
            <person name="Gruber C."/>
            <person name="Landes N."/>
            <person name="Ekker H."/>
            <person name="Thallinger G.G."/>
            <person name="Mattanovich D."/>
            <person name="Gasser B."/>
            <person name="Graf A.B."/>
        </authorList>
    </citation>
    <scope>GENOME REANNOTATION</scope>
    <source>
        <strain evidence="1 2">ATCC 76273 / CBS 7435 / CECT 11047 / NRRL Y-11430 / Wegner 21-1</strain>
    </source>
</reference>
<dbReference type="AlphaFoldDB" id="A0A1G4KPU8"/>
<dbReference type="Proteomes" id="UP000006853">
    <property type="component" value="Chromosome 2"/>
</dbReference>
<organism evidence="1 2">
    <name type="scientific">Komagataella phaffii (strain ATCC 76273 / CBS 7435 / CECT 11047 / NRRL Y-11430 / Wegner 21-1)</name>
    <name type="common">Yeast</name>
    <name type="synonym">Pichia pastoris</name>
    <dbReference type="NCBI Taxonomy" id="981350"/>
    <lineage>
        <taxon>Eukaryota</taxon>
        <taxon>Fungi</taxon>
        <taxon>Dikarya</taxon>
        <taxon>Ascomycota</taxon>
        <taxon>Saccharomycotina</taxon>
        <taxon>Pichiomycetes</taxon>
        <taxon>Pichiales</taxon>
        <taxon>Pichiaceae</taxon>
        <taxon>Komagataella</taxon>
    </lineage>
</organism>